<dbReference type="InterPro" id="IPR011054">
    <property type="entry name" value="Rudment_hybrid_motif"/>
</dbReference>
<organism evidence="20 21">
    <name type="scientific">[Myrmecia] bisecta</name>
    <dbReference type="NCBI Taxonomy" id="41462"/>
    <lineage>
        <taxon>Eukaryota</taxon>
        <taxon>Viridiplantae</taxon>
        <taxon>Chlorophyta</taxon>
        <taxon>core chlorophytes</taxon>
        <taxon>Trebouxiophyceae</taxon>
        <taxon>Trebouxiales</taxon>
        <taxon>Trebouxiaceae</taxon>
        <taxon>Myrmecia</taxon>
    </lineage>
</organism>
<dbReference type="InterPro" id="IPR011761">
    <property type="entry name" value="ATP-grasp"/>
</dbReference>
<feature type="compositionally biased region" description="Basic residues" evidence="17">
    <location>
        <begin position="550"/>
        <end position="563"/>
    </location>
</feature>
<keyword evidence="7 16" id="KW-0276">Fatty acid metabolism</keyword>
<evidence type="ECO:0000256" key="8">
    <source>
        <dbReference type="ARBA" id="ARBA00022840"/>
    </source>
</evidence>
<evidence type="ECO:0000256" key="15">
    <source>
        <dbReference type="PROSITE-ProRule" id="PRU00409"/>
    </source>
</evidence>
<keyword evidence="8 15" id="KW-0067">ATP-binding</keyword>
<dbReference type="SUPFAM" id="SSF51246">
    <property type="entry name" value="Rudiment single hybrid motif"/>
    <property type="match status" value="1"/>
</dbReference>
<dbReference type="GO" id="GO:0004075">
    <property type="term" value="F:biotin carboxylase activity"/>
    <property type="evidence" value="ECO:0007669"/>
    <property type="project" value="UniProtKB-EC"/>
</dbReference>
<keyword evidence="21" id="KW-1185">Reference proteome</keyword>
<dbReference type="Pfam" id="PF00289">
    <property type="entry name" value="Biotin_carb_N"/>
    <property type="match status" value="1"/>
</dbReference>
<dbReference type="InterPro" id="IPR005482">
    <property type="entry name" value="Biotin_COase_C"/>
</dbReference>
<evidence type="ECO:0000256" key="14">
    <source>
        <dbReference type="ARBA" id="ARBA00062964"/>
    </source>
</evidence>
<dbReference type="InterPro" id="IPR011764">
    <property type="entry name" value="Biotin_carboxylation_dom"/>
</dbReference>
<dbReference type="InterPro" id="IPR004549">
    <property type="entry name" value="Acetyl_CoA_COase_biotin_COase"/>
</dbReference>
<evidence type="ECO:0000256" key="4">
    <source>
        <dbReference type="ARBA" id="ARBA00022598"/>
    </source>
</evidence>
<evidence type="ECO:0000256" key="3">
    <source>
        <dbReference type="ARBA" id="ARBA00022516"/>
    </source>
</evidence>
<dbReference type="GO" id="GO:0006633">
    <property type="term" value="P:fatty acid biosynthetic process"/>
    <property type="evidence" value="ECO:0007669"/>
    <property type="project" value="UniProtKB-KW"/>
</dbReference>
<evidence type="ECO:0000256" key="7">
    <source>
        <dbReference type="ARBA" id="ARBA00022832"/>
    </source>
</evidence>
<keyword evidence="9" id="KW-0460">Magnesium</keyword>
<dbReference type="SUPFAM" id="SSF52440">
    <property type="entry name" value="PreATP-grasp domain"/>
    <property type="match status" value="1"/>
</dbReference>
<evidence type="ECO:0000313" key="20">
    <source>
        <dbReference type="EMBL" id="KAK9810458.1"/>
    </source>
</evidence>
<evidence type="ECO:0000256" key="11">
    <source>
        <dbReference type="ARBA" id="ARBA00023160"/>
    </source>
</evidence>
<reference evidence="20 21" key="1">
    <citation type="journal article" date="2024" name="Nat. Commun.">
        <title>Phylogenomics reveals the evolutionary origins of lichenization in chlorophyte algae.</title>
        <authorList>
            <person name="Puginier C."/>
            <person name="Libourel C."/>
            <person name="Otte J."/>
            <person name="Skaloud P."/>
            <person name="Haon M."/>
            <person name="Grisel S."/>
            <person name="Petersen M."/>
            <person name="Berrin J.G."/>
            <person name="Delaux P.M."/>
            <person name="Dal Grande F."/>
            <person name="Keller J."/>
        </authorList>
    </citation>
    <scope>NUCLEOTIDE SEQUENCE [LARGE SCALE GENOMIC DNA]</scope>
    <source>
        <strain evidence="20 21">SAG 2043</strain>
    </source>
</reference>
<dbReference type="InterPro" id="IPR005479">
    <property type="entry name" value="CPAse_ATP-bd"/>
</dbReference>
<dbReference type="InterPro" id="IPR013815">
    <property type="entry name" value="ATP_grasp_subdomain_1"/>
</dbReference>
<dbReference type="InterPro" id="IPR005481">
    <property type="entry name" value="BC-like_N"/>
</dbReference>
<accession>A0AAW1PQU4</accession>
<dbReference type="SMART" id="SM00878">
    <property type="entry name" value="Biotin_carb_C"/>
    <property type="match status" value="1"/>
</dbReference>
<gene>
    <name evidence="20" type="ORF">WJX72_010998</name>
</gene>
<dbReference type="PANTHER" id="PTHR48095">
    <property type="entry name" value="PYRUVATE CARBOXYLASE SUBUNIT A"/>
    <property type="match status" value="1"/>
</dbReference>
<dbReference type="FunFam" id="3.30.470.20:FF:000028">
    <property type="entry name" value="Methylcrotonoyl-CoA carboxylase subunit alpha, mitochondrial"/>
    <property type="match status" value="1"/>
</dbReference>
<dbReference type="Gene3D" id="3.40.50.20">
    <property type="match status" value="1"/>
</dbReference>
<evidence type="ECO:0000256" key="17">
    <source>
        <dbReference type="SAM" id="MobiDB-lite"/>
    </source>
</evidence>
<evidence type="ECO:0000313" key="21">
    <source>
        <dbReference type="Proteomes" id="UP001489004"/>
    </source>
</evidence>
<comment type="pathway">
    <text evidence="16">Lipid metabolism; malonyl-CoA biosynthesis; malonyl-CoA from acetyl-CoA: step 1/1.</text>
</comment>
<keyword evidence="5" id="KW-0479">Metal-binding</keyword>
<dbReference type="Pfam" id="PF02786">
    <property type="entry name" value="CPSase_L_D2"/>
    <property type="match status" value="1"/>
</dbReference>
<evidence type="ECO:0000256" key="5">
    <source>
        <dbReference type="ARBA" id="ARBA00022723"/>
    </source>
</evidence>
<dbReference type="Gene3D" id="3.30.1490.20">
    <property type="entry name" value="ATP-grasp fold, A domain"/>
    <property type="match status" value="1"/>
</dbReference>
<proteinExistence type="predicted"/>
<dbReference type="GO" id="GO:0016885">
    <property type="term" value="F:ligase activity, forming carbon-carbon bonds"/>
    <property type="evidence" value="ECO:0007669"/>
    <property type="project" value="UniProtKB-ARBA"/>
</dbReference>
<dbReference type="GO" id="GO:0005524">
    <property type="term" value="F:ATP binding"/>
    <property type="evidence" value="ECO:0007669"/>
    <property type="project" value="UniProtKB-UniRule"/>
</dbReference>
<dbReference type="AlphaFoldDB" id="A0AAW1PQU4"/>
<dbReference type="Proteomes" id="UP001489004">
    <property type="component" value="Unassembled WGS sequence"/>
</dbReference>
<protein>
    <recommendedName>
        <fullName evidence="2 16">Biotin carboxylase</fullName>
        <ecNumber evidence="2 16">6.3.4.14</ecNumber>
    </recommendedName>
    <alternativeName>
        <fullName evidence="16">Acetyl-coenzyme A carboxylase biotin carboxylase subunit A</fullName>
    </alternativeName>
</protein>
<keyword evidence="11 16" id="KW-0275">Fatty acid biosynthesis</keyword>
<dbReference type="PROSITE" id="PS50975">
    <property type="entry name" value="ATP_GRASP"/>
    <property type="match status" value="1"/>
</dbReference>
<evidence type="ECO:0000256" key="1">
    <source>
        <dbReference type="ARBA" id="ARBA00003761"/>
    </source>
</evidence>
<sequence>MQGAINCLQAQAPARNATVGRAASRTRSLAVPRHAQATRELVNNFLRCDTSSEFVSRASRLCTPSTTGRSFGTVRCEAGSDNGARTQFTKVLVANRGEIAVRVIRACKELGLKTVAVYSLADTDCLHVQLADEAVCIGEAPSSESYLNIPNIISAAISRGADAIHPGYGFLSENSTFVDICGDHGIEFIGPKSDQIRMMGDKSTARDTMKAAGVPTVPGSDGLIKNTEEAVRVAREIGFPVMIKATAGGGGRGMRLAMEEGEFLKLLQAAQQEAEAAFGNGAVYLERYISNPRHIEFQVLCDKHGNCVHLGERDCSIQRRNQKLLEEAPSPALTPEVRKAMGDAAVNAAKSINYQGVGTIEFLWEKRGFYFMEMNTRIQVEHPVTEMITGIDLIQEQIRAAQGEVLRFRQEDIQLKGHAIECRINAEDPFKNFRPGPGRVIGYLAPGGPHVRMDSHLYPDYLVPPNYDSLLGKLIVWGEDRNQAIARMKRALNETVISGVSTTIIYHTMILEVEDFKNGNVDTGFIPSHQEELSTPPPAKSSGIVEKAAKRAHKRNKAAKAMA</sequence>
<evidence type="ECO:0000259" key="19">
    <source>
        <dbReference type="PROSITE" id="PS50979"/>
    </source>
</evidence>
<keyword evidence="12 16" id="KW-0092">Biotin</keyword>
<dbReference type="GO" id="GO:0046872">
    <property type="term" value="F:metal ion binding"/>
    <property type="evidence" value="ECO:0007669"/>
    <property type="project" value="UniProtKB-KW"/>
</dbReference>
<comment type="subunit">
    <text evidence="16">Acetyl-CoA carboxylase is a heterohexamer of biotin carboxyl carrier protein, biotin carboxylase and the two subunits of carboxyl transferase in a 2:2 complex.</text>
</comment>
<dbReference type="NCBIfam" id="NF006367">
    <property type="entry name" value="PRK08591.1"/>
    <property type="match status" value="1"/>
</dbReference>
<dbReference type="InterPro" id="IPR016185">
    <property type="entry name" value="PreATP-grasp_dom_sf"/>
</dbReference>
<dbReference type="SUPFAM" id="SSF56059">
    <property type="entry name" value="Glutathione synthetase ATP-binding domain-like"/>
    <property type="match status" value="1"/>
</dbReference>
<dbReference type="EMBL" id="JALJOR010000010">
    <property type="protein sequence ID" value="KAK9810458.1"/>
    <property type="molecule type" value="Genomic_DNA"/>
</dbReference>
<feature type="domain" description="Biotin carboxylation" evidence="19">
    <location>
        <begin position="87"/>
        <end position="531"/>
    </location>
</feature>
<dbReference type="Gene3D" id="3.30.470.20">
    <property type="entry name" value="ATP-grasp fold, B domain"/>
    <property type="match status" value="1"/>
</dbReference>
<dbReference type="NCBIfam" id="TIGR00514">
    <property type="entry name" value="accC"/>
    <property type="match status" value="1"/>
</dbReference>
<evidence type="ECO:0000256" key="6">
    <source>
        <dbReference type="ARBA" id="ARBA00022741"/>
    </source>
</evidence>
<comment type="subunit">
    <text evidence="14">Acetyl-CoA carboxylase is a heterohexamer composed of biotin carboxyl carrier protein, biotin carboxylase and two subunits each of ACCase subunit alpha and ACCase plastid-coded subunit beta (accD).</text>
</comment>
<evidence type="ECO:0000256" key="12">
    <source>
        <dbReference type="ARBA" id="ARBA00023267"/>
    </source>
</evidence>
<evidence type="ECO:0000256" key="16">
    <source>
        <dbReference type="RuleBase" id="RU365063"/>
    </source>
</evidence>
<comment type="function">
    <text evidence="1 16">This protein is a component of the acetyl coenzyme A carboxylase complex; first, biotin carboxylase catalyzes the carboxylation of the carrier protein and then the transcarboxylase transfers the carboxyl group to form malonyl-CoA.</text>
</comment>
<feature type="domain" description="ATP-grasp" evidence="18">
    <location>
        <begin position="206"/>
        <end position="402"/>
    </location>
</feature>
<evidence type="ECO:0000259" key="18">
    <source>
        <dbReference type="PROSITE" id="PS50975"/>
    </source>
</evidence>
<dbReference type="FunFam" id="3.30.1490.20:FF:000018">
    <property type="entry name" value="Biotin carboxylase"/>
    <property type="match status" value="1"/>
</dbReference>
<evidence type="ECO:0000256" key="13">
    <source>
        <dbReference type="ARBA" id="ARBA00048600"/>
    </source>
</evidence>
<name>A0AAW1PQU4_9CHLO</name>
<comment type="catalytic activity">
    <reaction evidence="13 16">
        <text>N(6)-biotinyl-L-lysyl-[protein] + hydrogencarbonate + ATP = N(6)-carboxybiotinyl-L-lysyl-[protein] + ADP + phosphate + H(+)</text>
        <dbReference type="Rhea" id="RHEA:13501"/>
        <dbReference type="Rhea" id="RHEA-COMP:10505"/>
        <dbReference type="Rhea" id="RHEA-COMP:10506"/>
        <dbReference type="ChEBI" id="CHEBI:15378"/>
        <dbReference type="ChEBI" id="CHEBI:17544"/>
        <dbReference type="ChEBI" id="CHEBI:30616"/>
        <dbReference type="ChEBI" id="CHEBI:43474"/>
        <dbReference type="ChEBI" id="CHEBI:83144"/>
        <dbReference type="ChEBI" id="CHEBI:83145"/>
        <dbReference type="ChEBI" id="CHEBI:456216"/>
        <dbReference type="EC" id="6.3.4.14"/>
    </reaction>
</comment>
<dbReference type="Pfam" id="PF02785">
    <property type="entry name" value="Biotin_carb_C"/>
    <property type="match status" value="1"/>
</dbReference>
<feature type="region of interest" description="Disordered" evidence="17">
    <location>
        <begin position="527"/>
        <end position="563"/>
    </location>
</feature>
<dbReference type="PROSITE" id="PS50979">
    <property type="entry name" value="BC"/>
    <property type="match status" value="1"/>
</dbReference>
<dbReference type="FunFam" id="3.40.50.20:FF:000010">
    <property type="entry name" value="Propionyl-CoA carboxylase subunit alpha"/>
    <property type="match status" value="1"/>
</dbReference>
<dbReference type="EC" id="6.3.4.14" evidence="2 16"/>
<dbReference type="InterPro" id="IPR051602">
    <property type="entry name" value="ACC_Biotin_Carboxylase"/>
</dbReference>
<dbReference type="PROSITE" id="PS00867">
    <property type="entry name" value="CPSASE_2"/>
    <property type="match status" value="1"/>
</dbReference>
<keyword evidence="4 16" id="KW-0436">Ligase</keyword>
<keyword evidence="10 16" id="KW-0443">Lipid metabolism</keyword>
<evidence type="ECO:0000256" key="9">
    <source>
        <dbReference type="ARBA" id="ARBA00022842"/>
    </source>
</evidence>
<keyword evidence="6 15" id="KW-0547">Nucleotide-binding</keyword>
<dbReference type="PROSITE" id="PS00866">
    <property type="entry name" value="CPSASE_1"/>
    <property type="match status" value="1"/>
</dbReference>
<comment type="caution">
    <text evidence="20">The sequence shown here is derived from an EMBL/GenBank/DDBJ whole genome shotgun (WGS) entry which is preliminary data.</text>
</comment>
<evidence type="ECO:0000256" key="10">
    <source>
        <dbReference type="ARBA" id="ARBA00023098"/>
    </source>
</evidence>
<evidence type="ECO:0000256" key="2">
    <source>
        <dbReference type="ARBA" id="ARBA00013263"/>
    </source>
</evidence>
<keyword evidence="3 16" id="KW-0444">Lipid biosynthesis</keyword>
<dbReference type="PANTHER" id="PTHR48095:SF2">
    <property type="entry name" value="BIOTIN CARBOXYLASE, CHLOROPLASTIC"/>
    <property type="match status" value="1"/>
</dbReference>